<organism evidence="6">
    <name type="scientific">Cionosicys macranthus</name>
    <dbReference type="NCBI Taxonomy" id="386150"/>
    <lineage>
        <taxon>Eukaryota</taxon>
        <taxon>Viridiplantae</taxon>
        <taxon>Streptophyta</taxon>
        <taxon>Embryophyta</taxon>
        <taxon>Tracheophyta</taxon>
        <taxon>Spermatophyta</taxon>
        <taxon>Magnoliopsida</taxon>
        <taxon>eudicotyledons</taxon>
        <taxon>Gunneridae</taxon>
        <taxon>Pentapetalae</taxon>
        <taxon>rosids</taxon>
        <taxon>fabids</taxon>
        <taxon>Cucurbitales</taxon>
        <taxon>Cucurbitaceae</taxon>
        <taxon>Cucurbiteae</taxon>
        <taxon>Cionosicys</taxon>
    </lineage>
</organism>
<protein>
    <recommendedName>
        <fullName evidence="4">Protein TIC 214</fullName>
    </recommendedName>
    <alternativeName>
        <fullName evidence="4">Translocon at the inner envelope membrane of chloroplasts 214</fullName>
    </alternativeName>
</protein>
<feature type="compositionally biased region" description="Acidic residues" evidence="5">
    <location>
        <begin position="287"/>
        <end position="298"/>
    </location>
</feature>
<dbReference type="GO" id="GO:0009706">
    <property type="term" value="C:chloroplast inner membrane"/>
    <property type="evidence" value="ECO:0007669"/>
    <property type="project" value="UniProtKB-SubCell"/>
</dbReference>
<feature type="transmembrane region" description="Helical" evidence="4">
    <location>
        <begin position="59"/>
        <end position="79"/>
    </location>
</feature>
<keyword evidence="4 6" id="KW-0934">Plastid</keyword>
<keyword evidence="4" id="KW-1133">Transmembrane helix</keyword>
<dbReference type="PANTHER" id="PTHR33163:SF40">
    <property type="entry name" value="PROTEIN TIC 214"/>
    <property type="match status" value="1"/>
</dbReference>
<keyword evidence="4" id="KW-0653">Protein transport</keyword>
<reference evidence="6" key="1">
    <citation type="journal article" date="2020" name="Sci. Rep.">
        <title>Phylogenetic informativeness analyses to clarify past diversification processes in Cucurbitaceae.</title>
        <authorList>
            <person name="Bellot S."/>
            <person name="Mitchell T.C."/>
            <person name="Schaefer H."/>
        </authorList>
    </citation>
    <scope>NUCLEOTIDE SEQUENCE</scope>
</reference>
<dbReference type="GO" id="GO:0015031">
    <property type="term" value="P:protein transport"/>
    <property type="evidence" value="ECO:0007669"/>
    <property type="project" value="UniProtKB-KW"/>
</dbReference>
<dbReference type="GeneID" id="54112565"/>
<comment type="subcellular location">
    <subcellularLocation>
        <location evidence="2">Plastid</location>
        <location evidence="2">Chloroplast inner membrane</location>
        <topology evidence="2">Multi-pass membrane protein</topology>
    </subcellularLocation>
</comment>
<evidence type="ECO:0000256" key="2">
    <source>
        <dbReference type="ARBA" id="ARBA00004478"/>
    </source>
</evidence>
<dbReference type="PANTHER" id="PTHR33163">
    <property type="entry name" value="PROTEIN TIC 214-RELATED"/>
    <property type="match status" value="1"/>
</dbReference>
<dbReference type="EMBL" id="MN542397">
    <property type="protein sequence ID" value="QIT05277.1"/>
    <property type="molecule type" value="Genomic_DNA"/>
</dbReference>
<geneLocation type="chloroplast" evidence="6"/>
<sequence length="1840" mass="219627">MMILKSFILGNLVSLCMKIINSVVVVGLYYGFLTTFSIGPSYLFLLRAQVMEEGTEKKVSATTGFITGQLIMFISIYYAPLHLALGRPHTITVLALPYLLFHFFWNNHKHFFDYGSTTRNSMRNLSIQCVFLNNLIFQLFNHFILPSSMLVRLVNISMFRCNNKMLFVTSSFVGWLIGHILFMKWVGLILVWIQQNNSIRSNKYLVSELRNSMARIFSILLFITCVYYLGRTPSPILTKKLKETSETEESEEETDVEIETTSETKWTKQEQEGSTEEDTSPSLFSEEKEDPDKIDETEEIRVNGKEKTKDEFHFKRTRYQNIKRPVYETSYPPDGNKENFKLEIDKKEKSLFWFEKPLVTILFDYKRWNRPFRYIKNEKFENAVRTEMSQYFFYTGKSDGKDRIVFTYPPSLSTFFEMIQKKISLFTTEKLFYDELDNPWNYLNEQKKINLNKKLINRIQVLDKGSQARVRDVLEKRTQLCNDKTKKYYLPKTYDPLLSGPYRRRIHFFFSFSMINETSRKNDSENVWTNKIHTILLNTNYPQISDKIESEDRKKSLKFLFDAVITPYNDKASHQNSIGIREISKKVPRWSYKLIDEFEQEEIDDEENLAEDHEIRSRKGKHVVIFTDNKNLDTDDTYTIPTDTNDSDQTEDITLIRYSQQSDFCRDTIKGSMRAQRRKTVIWKLIEANVHSYLFFDRLDKYFFFSFDIPGIMKMLFRPWIRKNTEFSISDNTQEKISENEKKQMAIRNRKTTEEKERMEIAEAWDNMLLAQILRSSLLVTHSILRKSIIIPSLIIAKNLIRMLLSEVPEWSEDFQNLNKEMHIKCTYNGVQLSEQEFPRNWLTEGIQIKILFPFRLKLWHGSRLQSPNKDYFKNKVEKNNFCFLTVWGLEAEMPFGSPRKELPFFEPSFFIKLEKKMKKKGFQILRVLKERTNLFINISKETKKWVIKNILFIKQIIKKLSQRNTIQLFELKKIYELNEAKNEKNSIISNRMIQDSSIIIRSIDWRNFSLIEKKIKDLTDRTNTILKKIEKIRKDTKKEFLNPEINISPNKISYDDEILESQKNILKILKKRNVRLIRKSHHFLKFFVENIYIDIFQHMINIPRINGQLFIDSIKKKITKSISNNEANQERIDKTNQSIIDFISTIKKSLSYIRNKNGKVFWDLSYLSQAYLFYKLSQTQLIKLPKLRPVFQYHGTSLFLKNEIQDYFVEVVGAHEILHSDLKQKNPQNSGMMNEWKNWLRRHYHYDLSPIRWAKLLPQKWRNRVKKDRMAKNQDFNQCYSYEQNPLIDYKKQNDFEPHSSLPNKKDNIIKKYLYDLLSYKSINYEDNKDSSIYEIPVQGKNNQESSYKYNTDKWKFFDILTDIPINNYLIEDDIIDREKNPDRKYFDWRMLDFCLKNKTDIRAWINIEADTNSNQNSKTGGNNFQLIEKMDKKDFFYLTINQEINPSNNQKKKNFDWMRMNEEIRSRSISNLELWFFPEFLILYNAYKINPWIIPIKSLLLNLNGNEIFSKNQKLIGKKKGSPFISAKEKTLELENGNKGERESVAKEDLDSVRSNHKKYIQEDSAGADVKKRINKKQCKKIKETELEFFVKRYFCFQLRWNDFVNEKMINHIKVYGLLLRLINPREILLSSIQSREICPEILILHQKEFPLTDLMKRGILIIEPIRLSVQNDGQFIMSQTIGMSLVHKNKYQINQRYQEKGYPYKKSFAESIAIHQKTNENRTSNHYDLLVPENILSPRSRREFRILICFNSGNRNDIHRNIAFYNANKVKTHDQVLDKRSKHLDRYKNKLNKLKLFLWPNYRLEDLACMNRYWFDTNNSSRFSMLRIHMYPQLQIR</sequence>
<keyword evidence="4 6" id="KW-0150">Chloroplast</keyword>
<comment type="subunit">
    <text evidence="4">Part of the Tic complex.</text>
</comment>
<feature type="transmembrane region" description="Helical" evidence="4">
    <location>
        <begin position="125"/>
        <end position="145"/>
    </location>
</feature>
<keyword evidence="4" id="KW-0472">Membrane</keyword>
<feature type="transmembrane region" description="Helical" evidence="4">
    <location>
        <begin position="213"/>
        <end position="230"/>
    </location>
</feature>
<evidence type="ECO:0000256" key="4">
    <source>
        <dbReference type="RuleBase" id="RU364085"/>
    </source>
</evidence>
<keyword evidence="4" id="KW-0812">Transmembrane</keyword>
<feature type="transmembrane region" description="Helical" evidence="4">
    <location>
        <begin position="85"/>
        <end position="105"/>
    </location>
</feature>
<evidence type="ECO:0000256" key="5">
    <source>
        <dbReference type="SAM" id="MobiDB-lite"/>
    </source>
</evidence>
<evidence type="ECO:0000256" key="3">
    <source>
        <dbReference type="ARBA" id="ARBA00022780"/>
    </source>
</evidence>
<evidence type="ECO:0000313" key="6">
    <source>
        <dbReference type="EMBL" id="QIT05277.1"/>
    </source>
</evidence>
<feature type="compositionally biased region" description="Acidic residues" evidence="5">
    <location>
        <begin position="246"/>
        <end position="260"/>
    </location>
</feature>
<accession>A0A6H0EU37</accession>
<gene>
    <name evidence="6" type="primary">ycf1</name>
    <name evidence="4" type="synonym">TIC214</name>
</gene>
<dbReference type="InterPro" id="IPR008896">
    <property type="entry name" value="TIC214"/>
</dbReference>
<feature type="transmembrane region" description="Helical" evidence="4">
    <location>
        <begin position="28"/>
        <end position="47"/>
    </location>
</feature>
<dbReference type="Pfam" id="PF05758">
    <property type="entry name" value="Ycf1"/>
    <property type="match status" value="1"/>
</dbReference>
<keyword evidence="3 4" id="KW-1001">Plastid inner membrane</keyword>
<comment type="similarity">
    <text evidence="4">Belongs to the TIC214 family.</text>
</comment>
<feature type="transmembrane region" description="Helical" evidence="4">
    <location>
        <begin position="165"/>
        <end position="193"/>
    </location>
</feature>
<proteinExistence type="inferred from homology"/>
<keyword evidence="4" id="KW-0813">Transport</keyword>
<dbReference type="RefSeq" id="YP_009752036.1">
    <property type="nucleotide sequence ID" value="NC_046861.1"/>
</dbReference>
<comment type="function">
    <text evidence="1 4">Involved in protein precursor import into chloroplasts. May be part of an intermediate translocation complex acting as a protein-conducting channel at the inner envelope.</text>
</comment>
<evidence type="ECO:0000256" key="1">
    <source>
        <dbReference type="ARBA" id="ARBA00002515"/>
    </source>
</evidence>
<feature type="region of interest" description="Disordered" evidence="5">
    <location>
        <begin position="241"/>
        <end position="299"/>
    </location>
</feature>
<name>A0A6H0EU37_9ROSI</name>